<keyword evidence="1" id="KW-1133">Transmembrane helix</keyword>
<evidence type="ECO:0000259" key="2">
    <source>
        <dbReference type="Pfam" id="PF01882"/>
    </source>
</evidence>
<keyword evidence="1" id="KW-0472">Membrane</keyword>
<dbReference type="PANTHER" id="PTHR34351:SF1">
    <property type="entry name" value="SLR1927 PROTEIN"/>
    <property type="match status" value="1"/>
</dbReference>
<dbReference type="InterPro" id="IPR002881">
    <property type="entry name" value="DUF58"/>
</dbReference>
<accession>A0A6J6P039</accession>
<gene>
    <name evidence="3" type="ORF">UFOPK2579_00339</name>
</gene>
<proteinExistence type="predicted"/>
<dbReference type="EMBL" id="CAEZXR010000025">
    <property type="protein sequence ID" value="CAB4689933.1"/>
    <property type="molecule type" value="Genomic_DNA"/>
</dbReference>
<reference evidence="3" key="1">
    <citation type="submission" date="2020-05" db="EMBL/GenBank/DDBJ databases">
        <authorList>
            <person name="Chiriac C."/>
            <person name="Salcher M."/>
            <person name="Ghai R."/>
            <person name="Kavagutti S V."/>
        </authorList>
    </citation>
    <scope>NUCLEOTIDE SEQUENCE</scope>
</reference>
<feature type="transmembrane region" description="Helical" evidence="1">
    <location>
        <begin position="12"/>
        <end position="30"/>
    </location>
</feature>
<feature type="domain" description="DUF58" evidence="2">
    <location>
        <begin position="201"/>
        <end position="285"/>
    </location>
</feature>
<protein>
    <submittedName>
        <fullName evidence="3">Unannotated protein</fullName>
    </submittedName>
</protein>
<evidence type="ECO:0000256" key="1">
    <source>
        <dbReference type="SAM" id="Phobius"/>
    </source>
</evidence>
<keyword evidence="1" id="KW-0812">Transmembrane</keyword>
<dbReference type="AlphaFoldDB" id="A0A6J6P039"/>
<name>A0A6J6P039_9ZZZZ</name>
<organism evidence="3">
    <name type="scientific">freshwater metagenome</name>
    <dbReference type="NCBI Taxonomy" id="449393"/>
    <lineage>
        <taxon>unclassified sequences</taxon>
        <taxon>metagenomes</taxon>
        <taxon>ecological metagenomes</taxon>
    </lineage>
</organism>
<dbReference type="PANTHER" id="PTHR34351">
    <property type="entry name" value="SLR1927 PROTEIN-RELATED"/>
    <property type="match status" value="1"/>
</dbReference>
<dbReference type="Pfam" id="PF01882">
    <property type="entry name" value="DUF58"/>
    <property type="match status" value="1"/>
</dbReference>
<sequence>MREALAGLTVRGRAFVAAGVTAIVCAVLLGQPALTRVGVLVLVLPLVTAAFLGRSRYRLALVRTVTPQLVGAGQAARVTLTLSNEGRTPSGVLLLEDQVPYVLGTRPRFVLEGIGHGWRRQVTYQVRSEVRGRFEIGPMSVRVSDPFGLVELGRAFQTTVPLTVTPRTVPLPPIGLGGAWTGSGDNRPRAFATGSAEDVTVRAYRRGDDLRRVHWRSSARTGELQVRREEQPWQSRATLFLDNRTASHRGQGIASSLEAAVSAAASIALHLSQRGFSVRLVTAAGEEPGSVWHQRDAHLNSAPLLEALAVVQSLPRPRLETGWLSEQGNGGLVVAVLGSVDALDVPVLRRMAAHSGSALAVAVDVDAWGAGGAGGAPGGAAPLLGQQGWRTATLRPRDRLESVWQDLGRSGSGVRAARRDTEVHAVGGGER</sequence>
<evidence type="ECO:0000313" key="3">
    <source>
        <dbReference type="EMBL" id="CAB4689933.1"/>
    </source>
</evidence>